<keyword evidence="3" id="KW-1185">Reference proteome</keyword>
<feature type="region of interest" description="Disordered" evidence="1">
    <location>
        <begin position="36"/>
        <end position="88"/>
    </location>
</feature>
<evidence type="ECO:0000256" key="1">
    <source>
        <dbReference type="SAM" id="MobiDB-lite"/>
    </source>
</evidence>
<organism evidence="2 3">
    <name type="scientific">Lactuca virosa</name>
    <dbReference type="NCBI Taxonomy" id="75947"/>
    <lineage>
        <taxon>Eukaryota</taxon>
        <taxon>Viridiplantae</taxon>
        <taxon>Streptophyta</taxon>
        <taxon>Embryophyta</taxon>
        <taxon>Tracheophyta</taxon>
        <taxon>Spermatophyta</taxon>
        <taxon>Magnoliopsida</taxon>
        <taxon>eudicotyledons</taxon>
        <taxon>Gunneridae</taxon>
        <taxon>Pentapetalae</taxon>
        <taxon>asterids</taxon>
        <taxon>campanulids</taxon>
        <taxon>Asterales</taxon>
        <taxon>Asteraceae</taxon>
        <taxon>Cichorioideae</taxon>
        <taxon>Cichorieae</taxon>
        <taxon>Lactucinae</taxon>
        <taxon>Lactuca</taxon>
    </lineage>
</organism>
<dbReference type="EMBL" id="CAKMRJ010003334">
    <property type="protein sequence ID" value="CAH1432991.1"/>
    <property type="molecule type" value="Genomic_DNA"/>
</dbReference>
<sequence>MQTVDIPSSEGLIVDDEPNDMSIVLYSKASTRTFSIDLDDYSPSPQKESQDKDDTQEAKFSSFPPDPPRDDGTPADTDEANTYEPEPERIRLIAHMVADGIEEILFHTSSHSEYLENFQWYLERLAYNVCILNETTDAQLTKLKVII</sequence>
<accession>A0AAU9N544</accession>
<feature type="compositionally biased region" description="Basic and acidic residues" evidence="1">
    <location>
        <begin position="48"/>
        <end position="57"/>
    </location>
</feature>
<reference evidence="2 3" key="1">
    <citation type="submission" date="2022-01" db="EMBL/GenBank/DDBJ databases">
        <authorList>
            <person name="Xiong W."/>
            <person name="Schranz E."/>
        </authorList>
    </citation>
    <scope>NUCLEOTIDE SEQUENCE [LARGE SCALE GENOMIC DNA]</scope>
</reference>
<comment type="caution">
    <text evidence="2">The sequence shown here is derived from an EMBL/GenBank/DDBJ whole genome shotgun (WGS) entry which is preliminary data.</text>
</comment>
<gene>
    <name evidence="2" type="ORF">LVIROSA_LOCUS19607</name>
</gene>
<protein>
    <submittedName>
        <fullName evidence="2">Uncharacterized protein</fullName>
    </submittedName>
</protein>
<evidence type="ECO:0000313" key="3">
    <source>
        <dbReference type="Proteomes" id="UP001157418"/>
    </source>
</evidence>
<proteinExistence type="predicted"/>
<name>A0AAU9N544_9ASTR</name>
<dbReference type="AlphaFoldDB" id="A0AAU9N544"/>
<evidence type="ECO:0000313" key="2">
    <source>
        <dbReference type="EMBL" id="CAH1432991.1"/>
    </source>
</evidence>
<dbReference type="Proteomes" id="UP001157418">
    <property type="component" value="Unassembled WGS sequence"/>
</dbReference>